<keyword evidence="1" id="KW-1133">Transmembrane helix</keyword>
<feature type="transmembrane region" description="Helical" evidence="1">
    <location>
        <begin position="5"/>
        <end position="24"/>
    </location>
</feature>
<evidence type="ECO:0000256" key="1">
    <source>
        <dbReference type="SAM" id="Phobius"/>
    </source>
</evidence>
<proteinExistence type="predicted"/>
<keyword evidence="1" id="KW-0472">Membrane</keyword>
<keyword evidence="3" id="KW-1185">Reference proteome</keyword>
<evidence type="ECO:0000313" key="3">
    <source>
        <dbReference type="Proteomes" id="UP000581688"/>
    </source>
</evidence>
<keyword evidence="1" id="KW-0812">Transmembrane</keyword>
<dbReference type="SUPFAM" id="SSF81442">
    <property type="entry name" value="Cytochrome c oxidase subunit I-like"/>
    <property type="match status" value="1"/>
</dbReference>
<reference evidence="2 3" key="1">
    <citation type="submission" date="2020-08" db="EMBL/GenBank/DDBJ databases">
        <title>Genomic Encyclopedia of Type Strains, Phase IV (KMG-IV): sequencing the most valuable type-strain genomes for metagenomic binning, comparative biology and taxonomic classification.</title>
        <authorList>
            <person name="Goeker M."/>
        </authorList>
    </citation>
    <scope>NUCLEOTIDE SEQUENCE [LARGE SCALE GENOMIC DNA]</scope>
    <source>
        <strain evidence="2 3">DSM 19612</strain>
    </source>
</reference>
<evidence type="ECO:0000313" key="2">
    <source>
        <dbReference type="EMBL" id="MBB6452297.1"/>
    </source>
</evidence>
<sequence length="128" mass="14060">MGIRLIKISAVYFLLGVSVGYYMSTAHMYNLTGVHAHLNLLGWTALTLIGLIYVVFPELTNNISAKIHFWLHNIGLPVMMVALFIMLQTGNMDSTPLIAGTATGATLVLVGVLFFVYNILFNLKGKTK</sequence>
<protein>
    <submittedName>
        <fullName evidence="2">Cbb3-type cytochrome oxidase subunit 1</fullName>
    </submittedName>
</protein>
<name>A0A841PTI2_9BACI</name>
<feature type="transmembrane region" description="Helical" evidence="1">
    <location>
        <begin position="68"/>
        <end position="86"/>
    </location>
</feature>
<dbReference type="Proteomes" id="UP000581688">
    <property type="component" value="Unassembled WGS sequence"/>
</dbReference>
<feature type="transmembrane region" description="Helical" evidence="1">
    <location>
        <begin position="36"/>
        <end position="56"/>
    </location>
</feature>
<dbReference type="RefSeq" id="WP_174495028.1">
    <property type="nucleotide sequence ID" value="NZ_CADDWK010000002.1"/>
</dbReference>
<organism evidence="2 3">
    <name type="scientific">Salirhabdus euzebyi</name>
    <dbReference type="NCBI Taxonomy" id="394506"/>
    <lineage>
        <taxon>Bacteria</taxon>
        <taxon>Bacillati</taxon>
        <taxon>Bacillota</taxon>
        <taxon>Bacilli</taxon>
        <taxon>Bacillales</taxon>
        <taxon>Bacillaceae</taxon>
        <taxon>Salirhabdus</taxon>
    </lineage>
</organism>
<dbReference type="Gene3D" id="1.20.210.10">
    <property type="entry name" value="Cytochrome c oxidase-like, subunit I domain"/>
    <property type="match status" value="1"/>
</dbReference>
<dbReference type="EMBL" id="JACHGH010000002">
    <property type="protein sequence ID" value="MBB6452297.1"/>
    <property type="molecule type" value="Genomic_DNA"/>
</dbReference>
<accession>A0A841PTI2</accession>
<comment type="caution">
    <text evidence="2">The sequence shown here is derived from an EMBL/GenBank/DDBJ whole genome shotgun (WGS) entry which is preliminary data.</text>
</comment>
<dbReference type="InterPro" id="IPR036927">
    <property type="entry name" value="Cyt_c_oxase-like_su1_sf"/>
</dbReference>
<gene>
    <name evidence="2" type="ORF">HNQ94_000742</name>
</gene>
<dbReference type="AlphaFoldDB" id="A0A841PTI2"/>
<feature type="transmembrane region" description="Helical" evidence="1">
    <location>
        <begin position="98"/>
        <end position="120"/>
    </location>
</feature>